<feature type="region of interest" description="Disordered" evidence="1">
    <location>
        <begin position="88"/>
        <end position="120"/>
    </location>
</feature>
<name>A0A5B6YUQ5_DAVIN</name>
<protein>
    <recommendedName>
        <fullName evidence="3">Syringolide-induced protein 14-1-1</fullName>
    </recommendedName>
</protein>
<evidence type="ECO:0000313" key="2">
    <source>
        <dbReference type="EMBL" id="MPA35591.1"/>
    </source>
</evidence>
<dbReference type="PANTHER" id="PTHR34779">
    <property type="entry name" value="OS09G0542900 PROTEIN"/>
    <property type="match status" value="1"/>
</dbReference>
<sequence>MAMEKPSKSKNGLLKFLPRAASAVSFQNHPFSPSRQDKMKTHVGRGFSGPIISMIPAEARRKSKNSSFEAQEPTSPKVSCMGQIKLKHKHKNKTKIKKTKQTTVSPPIEAKKKPSTSTSIRNMFSGSAKAAARKSDAHKPPLIPDGTPSLNQMKRFASGRDKFASFDWTAQIAPAIDSDQRNYYSDEERGDSEGEEEVIIPFSAPILLGGIAALEPRKEVNLWKRRTMVQPRPLQLNTLVIAN</sequence>
<reference evidence="2" key="1">
    <citation type="submission" date="2019-08" db="EMBL/GenBank/DDBJ databases">
        <title>Reference gene set and small RNA set construction with multiple tissues from Davidia involucrata Baill.</title>
        <authorList>
            <person name="Yang H."/>
            <person name="Zhou C."/>
            <person name="Li G."/>
            <person name="Wang J."/>
            <person name="Gao P."/>
            <person name="Wang M."/>
            <person name="Wang R."/>
            <person name="Zhao Y."/>
        </authorList>
    </citation>
    <scope>NUCLEOTIDE SEQUENCE</scope>
    <source>
        <tissue evidence="2">Mixed with DoveR01_LX</tissue>
    </source>
</reference>
<dbReference type="PANTHER" id="PTHR34779:SF1">
    <property type="entry name" value="OS09G0542900 PROTEIN"/>
    <property type="match status" value="1"/>
</dbReference>
<gene>
    <name evidence="2" type="ORF">Din_005032</name>
</gene>
<dbReference type="InterPro" id="IPR038796">
    <property type="entry name" value="At1g76070-like"/>
</dbReference>
<evidence type="ECO:0008006" key="3">
    <source>
        <dbReference type="Google" id="ProtNLM"/>
    </source>
</evidence>
<organism evidence="2">
    <name type="scientific">Davidia involucrata</name>
    <name type="common">Dove tree</name>
    <dbReference type="NCBI Taxonomy" id="16924"/>
    <lineage>
        <taxon>Eukaryota</taxon>
        <taxon>Viridiplantae</taxon>
        <taxon>Streptophyta</taxon>
        <taxon>Embryophyta</taxon>
        <taxon>Tracheophyta</taxon>
        <taxon>Spermatophyta</taxon>
        <taxon>Magnoliopsida</taxon>
        <taxon>eudicotyledons</taxon>
        <taxon>Gunneridae</taxon>
        <taxon>Pentapetalae</taxon>
        <taxon>asterids</taxon>
        <taxon>Cornales</taxon>
        <taxon>Nyssaceae</taxon>
        <taxon>Davidia</taxon>
    </lineage>
</organism>
<dbReference type="EMBL" id="GHES01005032">
    <property type="protein sequence ID" value="MPA35591.1"/>
    <property type="molecule type" value="Transcribed_RNA"/>
</dbReference>
<feature type="region of interest" description="Disordered" evidence="1">
    <location>
        <begin position="59"/>
        <end position="78"/>
    </location>
</feature>
<dbReference type="AlphaFoldDB" id="A0A5B6YUQ5"/>
<evidence type="ECO:0000256" key="1">
    <source>
        <dbReference type="SAM" id="MobiDB-lite"/>
    </source>
</evidence>
<feature type="compositionally biased region" description="Polar residues" evidence="1">
    <location>
        <begin position="65"/>
        <end position="77"/>
    </location>
</feature>
<proteinExistence type="predicted"/>
<feature type="compositionally biased region" description="Basic residues" evidence="1">
    <location>
        <begin position="88"/>
        <end position="100"/>
    </location>
</feature>
<feature type="region of interest" description="Disordered" evidence="1">
    <location>
        <begin position="27"/>
        <end position="49"/>
    </location>
</feature>
<accession>A0A5B6YUQ5</accession>